<dbReference type="AlphaFoldDB" id="A0AAV5KRI2"/>
<dbReference type="GO" id="GO:0005657">
    <property type="term" value="C:replication fork"/>
    <property type="evidence" value="ECO:0007669"/>
    <property type="project" value="InterPro"/>
</dbReference>
<dbReference type="Proteomes" id="UP001054252">
    <property type="component" value="Unassembled WGS sequence"/>
</dbReference>
<evidence type="ECO:0000313" key="2">
    <source>
        <dbReference type="Proteomes" id="UP001054252"/>
    </source>
</evidence>
<keyword evidence="2" id="KW-1185">Reference proteome</keyword>
<accession>A0AAV5KRI2</accession>
<protein>
    <submittedName>
        <fullName evidence="1">Uncharacterized protein</fullName>
    </submittedName>
</protein>
<sequence>MLVIATKATILQDRYSVNEIKWMQSSFDNSLLRSAARNDQQLPYREYMPSIWQSFVTHRILLRSTGS</sequence>
<comment type="caution">
    <text evidence="1">The sequence shown here is derived from an EMBL/GenBank/DDBJ whole genome shotgun (WGS) entry which is preliminary data.</text>
</comment>
<dbReference type="GO" id="GO:0033063">
    <property type="term" value="C:Rad51B-Rad51C-Rad51D-XRCC2 complex"/>
    <property type="evidence" value="ECO:0007669"/>
    <property type="project" value="InterPro"/>
</dbReference>
<dbReference type="InterPro" id="IPR030547">
    <property type="entry name" value="XRCC2"/>
</dbReference>
<name>A0AAV5KRI2_9ROSI</name>
<organism evidence="1 2">
    <name type="scientific">Rubroshorea leprosula</name>
    <dbReference type="NCBI Taxonomy" id="152421"/>
    <lineage>
        <taxon>Eukaryota</taxon>
        <taxon>Viridiplantae</taxon>
        <taxon>Streptophyta</taxon>
        <taxon>Embryophyta</taxon>
        <taxon>Tracheophyta</taxon>
        <taxon>Spermatophyta</taxon>
        <taxon>Magnoliopsida</taxon>
        <taxon>eudicotyledons</taxon>
        <taxon>Gunneridae</taxon>
        <taxon>Pentapetalae</taxon>
        <taxon>rosids</taxon>
        <taxon>malvids</taxon>
        <taxon>Malvales</taxon>
        <taxon>Dipterocarpaceae</taxon>
        <taxon>Rubroshorea</taxon>
    </lineage>
</organism>
<dbReference type="GO" id="GO:0000724">
    <property type="term" value="P:double-strand break repair via homologous recombination"/>
    <property type="evidence" value="ECO:0007669"/>
    <property type="project" value="InterPro"/>
</dbReference>
<dbReference type="PANTHER" id="PTHR46644">
    <property type="entry name" value="DNA REPAIR PROTEIN XRCC2"/>
    <property type="match status" value="1"/>
</dbReference>
<dbReference type="PANTHER" id="PTHR46644:SF2">
    <property type="entry name" value="DNA REPAIR PROTEIN XRCC2"/>
    <property type="match status" value="1"/>
</dbReference>
<gene>
    <name evidence="1" type="ORF">SLEP1_g36456</name>
</gene>
<dbReference type="EMBL" id="BPVZ01000075">
    <property type="protein sequence ID" value="GKV27264.1"/>
    <property type="molecule type" value="Genomic_DNA"/>
</dbReference>
<evidence type="ECO:0000313" key="1">
    <source>
        <dbReference type="EMBL" id="GKV27264.1"/>
    </source>
</evidence>
<proteinExistence type="predicted"/>
<reference evidence="1 2" key="1">
    <citation type="journal article" date="2021" name="Commun. Biol.">
        <title>The genome of Shorea leprosula (Dipterocarpaceae) highlights the ecological relevance of drought in aseasonal tropical rainforests.</title>
        <authorList>
            <person name="Ng K.K.S."/>
            <person name="Kobayashi M.J."/>
            <person name="Fawcett J.A."/>
            <person name="Hatakeyama M."/>
            <person name="Paape T."/>
            <person name="Ng C.H."/>
            <person name="Ang C.C."/>
            <person name="Tnah L.H."/>
            <person name="Lee C.T."/>
            <person name="Nishiyama T."/>
            <person name="Sese J."/>
            <person name="O'Brien M.J."/>
            <person name="Copetti D."/>
            <person name="Mohd Noor M.I."/>
            <person name="Ong R.C."/>
            <person name="Putra M."/>
            <person name="Sireger I.Z."/>
            <person name="Indrioko S."/>
            <person name="Kosugi Y."/>
            <person name="Izuno A."/>
            <person name="Isagi Y."/>
            <person name="Lee S.L."/>
            <person name="Shimizu K.K."/>
        </authorList>
    </citation>
    <scope>NUCLEOTIDE SEQUENCE [LARGE SCALE GENOMIC DNA]</scope>
    <source>
        <strain evidence="1">214</strain>
    </source>
</reference>